<dbReference type="GO" id="GO:0016020">
    <property type="term" value="C:membrane"/>
    <property type="evidence" value="ECO:0007669"/>
    <property type="project" value="UniProtKB-SubCell"/>
</dbReference>
<feature type="region of interest" description="Disordered" evidence="5">
    <location>
        <begin position="301"/>
        <end position="333"/>
    </location>
</feature>
<feature type="transmembrane region" description="Helical" evidence="6">
    <location>
        <begin position="46"/>
        <end position="69"/>
    </location>
</feature>
<sequence length="333" mass="36969">MDVLLSLPIVSYFFSTSLTSWSTSLNLLFFYMTWSTLVLSHSPLRIELIGLTAIRTVLWLIPSLVFLLFDTLVPSIAESIKHTGASALPPRDAAYLFRTLGLALLNLGLEFAVESGLSLGLTMAIGSPIFHTSTTLPLPWQLIKQLALLFAAREVLTYYIHRYLLHSSQRSPRITRLHKRFAHSHRGAPYSLLLAADHPVPFLLHRFVPLYLPAAALRPHVLVYFVFVALATLEETLAMSGYSVVPGIMIRGVTRRCSAHYSSGGRGNYGAWGLLDWALGTSAGRGDVMDDVRDEADKHAIKERGGNMVQNGIDGLRRSGRNRKSRRVDSDDQ</sequence>
<dbReference type="GO" id="GO:0016491">
    <property type="term" value="F:oxidoreductase activity"/>
    <property type="evidence" value="ECO:0007669"/>
    <property type="project" value="InterPro"/>
</dbReference>
<comment type="subcellular location">
    <subcellularLocation>
        <location evidence="1">Membrane</location>
    </subcellularLocation>
</comment>
<organism evidence="8 9">
    <name type="scientific">Coniochaeta hoffmannii</name>
    <dbReference type="NCBI Taxonomy" id="91930"/>
    <lineage>
        <taxon>Eukaryota</taxon>
        <taxon>Fungi</taxon>
        <taxon>Dikarya</taxon>
        <taxon>Ascomycota</taxon>
        <taxon>Pezizomycotina</taxon>
        <taxon>Sordariomycetes</taxon>
        <taxon>Sordariomycetidae</taxon>
        <taxon>Coniochaetales</taxon>
        <taxon>Coniochaetaceae</taxon>
        <taxon>Coniochaeta</taxon>
    </lineage>
</organism>
<reference evidence="8" key="1">
    <citation type="submission" date="2022-07" db="EMBL/GenBank/DDBJ databases">
        <title>Fungi with potential for degradation of polypropylene.</title>
        <authorList>
            <person name="Gostincar C."/>
        </authorList>
    </citation>
    <scope>NUCLEOTIDE SEQUENCE</scope>
    <source>
        <strain evidence="8">EXF-13287</strain>
    </source>
</reference>
<evidence type="ECO:0000259" key="7">
    <source>
        <dbReference type="Pfam" id="PF04116"/>
    </source>
</evidence>
<dbReference type="Pfam" id="PF04116">
    <property type="entry name" value="FA_hydroxylase"/>
    <property type="match status" value="1"/>
</dbReference>
<evidence type="ECO:0000256" key="5">
    <source>
        <dbReference type="SAM" id="MobiDB-lite"/>
    </source>
</evidence>
<feature type="transmembrane region" description="Helical" evidence="6">
    <location>
        <begin position="12"/>
        <end position="34"/>
    </location>
</feature>
<protein>
    <submittedName>
        <fullName evidence="8">Sterol desaturase family protein</fullName>
    </submittedName>
</protein>
<keyword evidence="2 6" id="KW-0812">Transmembrane</keyword>
<evidence type="ECO:0000256" key="1">
    <source>
        <dbReference type="ARBA" id="ARBA00004370"/>
    </source>
</evidence>
<accession>A0AA38RS53</accession>
<dbReference type="GO" id="GO:0005506">
    <property type="term" value="F:iron ion binding"/>
    <property type="evidence" value="ECO:0007669"/>
    <property type="project" value="InterPro"/>
</dbReference>
<evidence type="ECO:0000313" key="8">
    <source>
        <dbReference type="EMBL" id="KAJ9139331.1"/>
    </source>
</evidence>
<dbReference type="InterPro" id="IPR050307">
    <property type="entry name" value="Sterol_Desaturase_Related"/>
</dbReference>
<keyword evidence="3 6" id="KW-1133">Transmembrane helix</keyword>
<proteinExistence type="predicted"/>
<evidence type="ECO:0000313" key="9">
    <source>
        <dbReference type="Proteomes" id="UP001174691"/>
    </source>
</evidence>
<feature type="domain" description="Fatty acid hydroxylase" evidence="7">
    <location>
        <begin position="147"/>
        <end position="281"/>
    </location>
</feature>
<keyword evidence="9" id="KW-1185">Reference proteome</keyword>
<evidence type="ECO:0000256" key="2">
    <source>
        <dbReference type="ARBA" id="ARBA00022692"/>
    </source>
</evidence>
<gene>
    <name evidence="8" type="ORF">NKR19_g7445</name>
</gene>
<keyword evidence="4 6" id="KW-0472">Membrane</keyword>
<comment type="caution">
    <text evidence="8">The sequence shown here is derived from an EMBL/GenBank/DDBJ whole genome shotgun (WGS) entry which is preliminary data.</text>
</comment>
<evidence type="ECO:0000256" key="4">
    <source>
        <dbReference type="ARBA" id="ARBA00023136"/>
    </source>
</evidence>
<dbReference type="Proteomes" id="UP001174691">
    <property type="component" value="Unassembled WGS sequence"/>
</dbReference>
<dbReference type="AlphaFoldDB" id="A0AA38RS53"/>
<name>A0AA38RS53_9PEZI</name>
<dbReference type="EMBL" id="JANBVN010000130">
    <property type="protein sequence ID" value="KAJ9139331.1"/>
    <property type="molecule type" value="Genomic_DNA"/>
</dbReference>
<evidence type="ECO:0000256" key="6">
    <source>
        <dbReference type="SAM" id="Phobius"/>
    </source>
</evidence>
<dbReference type="GO" id="GO:0008610">
    <property type="term" value="P:lipid biosynthetic process"/>
    <property type="evidence" value="ECO:0007669"/>
    <property type="project" value="InterPro"/>
</dbReference>
<evidence type="ECO:0000256" key="3">
    <source>
        <dbReference type="ARBA" id="ARBA00022989"/>
    </source>
</evidence>
<dbReference type="InterPro" id="IPR006694">
    <property type="entry name" value="Fatty_acid_hydroxylase"/>
</dbReference>
<dbReference type="PANTHER" id="PTHR11863">
    <property type="entry name" value="STEROL DESATURASE"/>
    <property type="match status" value="1"/>
</dbReference>